<dbReference type="EMBL" id="CP006850">
    <property type="protein sequence ID" value="AHH18161.1"/>
    <property type="molecule type" value="Genomic_DNA"/>
</dbReference>
<dbReference type="InterPro" id="IPR002491">
    <property type="entry name" value="ABC_transptr_periplasmic_BD"/>
</dbReference>
<dbReference type="KEGG" id="nno:NONO_c33740"/>
<dbReference type="HOGENOM" id="CLU_038034_6_1_11"/>
<dbReference type="eggNOG" id="COG4558">
    <property type="taxonomic scope" value="Bacteria"/>
</dbReference>
<dbReference type="SUPFAM" id="SSF53807">
    <property type="entry name" value="Helical backbone' metal receptor"/>
    <property type="match status" value="1"/>
</dbReference>
<protein>
    <submittedName>
        <fullName evidence="5">Putative ABC transporter, substrate-binding protein</fullName>
    </submittedName>
</protein>
<dbReference type="STRING" id="1415166.NONO_c33740"/>
<evidence type="ECO:0000256" key="3">
    <source>
        <dbReference type="SAM" id="SignalP"/>
    </source>
</evidence>
<gene>
    <name evidence="5" type="ORF">NONO_c33740</name>
</gene>
<evidence type="ECO:0000256" key="1">
    <source>
        <dbReference type="ARBA" id="ARBA00008814"/>
    </source>
</evidence>
<organism evidence="5 6">
    <name type="scientific">Nocardia nova SH22a</name>
    <dbReference type="NCBI Taxonomy" id="1415166"/>
    <lineage>
        <taxon>Bacteria</taxon>
        <taxon>Bacillati</taxon>
        <taxon>Actinomycetota</taxon>
        <taxon>Actinomycetes</taxon>
        <taxon>Mycobacteriales</taxon>
        <taxon>Nocardiaceae</taxon>
        <taxon>Nocardia</taxon>
    </lineage>
</organism>
<dbReference type="Pfam" id="PF01497">
    <property type="entry name" value="Peripla_BP_2"/>
    <property type="match status" value="1"/>
</dbReference>
<keyword evidence="6" id="KW-1185">Reference proteome</keyword>
<dbReference type="Proteomes" id="UP000019150">
    <property type="component" value="Chromosome"/>
</dbReference>
<feature type="region of interest" description="Disordered" evidence="2">
    <location>
        <begin position="26"/>
        <end position="51"/>
    </location>
</feature>
<sequence>MITVRRWAGPFTVLLIAVLLAGCSTAQPSSSQGPVTATLPSADPESVDAQTPQLPVTVDSADGRRVTVTDISRIVAFDLYGTYATTVFGLGLGAHLAGRDIAAKFPAAQSIPVINPGGTAVDVEAVLALRPTVVLTDTSMPAAAAAQRRLIDAGVPVVFFDHTRSVGNAGALIHAVADALGVPDAGTRLTQRVDSDLAQAKALVPHDRPAPTVAFVYARGTGLMLLGGPGSGADSLLETVGARDGGTAAGLTAPFTMVTAESLIMAAPDALLMMTGGLKSLGGVDGLEKTPGIAQTPAGRAHRVIDMDDGVLLSFGPRTGQVALTVAKALYG</sequence>
<feature type="compositionally biased region" description="Polar residues" evidence="2">
    <location>
        <begin position="26"/>
        <end position="39"/>
    </location>
</feature>
<evidence type="ECO:0000256" key="2">
    <source>
        <dbReference type="SAM" id="MobiDB-lite"/>
    </source>
</evidence>
<name>W5TLP5_9NOCA</name>
<feature type="signal peptide" evidence="3">
    <location>
        <begin position="1"/>
        <end position="26"/>
    </location>
</feature>
<evidence type="ECO:0000313" key="6">
    <source>
        <dbReference type="Proteomes" id="UP000019150"/>
    </source>
</evidence>
<dbReference type="PANTHER" id="PTHR30535">
    <property type="entry name" value="VITAMIN B12-BINDING PROTEIN"/>
    <property type="match status" value="1"/>
</dbReference>
<reference evidence="5 6" key="1">
    <citation type="journal article" date="2014" name="Appl. Environ. Microbiol.">
        <title>Insights into the Microbial Degradation of Rubber and Gutta-Percha by Analysis of the Complete Genome of Nocardia nova SH22a.</title>
        <authorList>
            <person name="Luo Q."/>
            <person name="Hiessl S."/>
            <person name="Poehlein A."/>
            <person name="Daniel R."/>
            <person name="Steinbuchel A."/>
        </authorList>
    </citation>
    <scope>NUCLEOTIDE SEQUENCE [LARGE SCALE GENOMIC DNA]</scope>
    <source>
        <strain evidence="5">SH22a</strain>
    </source>
</reference>
<accession>W5TLP5</accession>
<dbReference type="PATRIC" id="fig|1415166.3.peg.3463"/>
<feature type="chain" id="PRO_5039374510" evidence="3">
    <location>
        <begin position="27"/>
        <end position="332"/>
    </location>
</feature>
<keyword evidence="3" id="KW-0732">Signal</keyword>
<dbReference type="Gene3D" id="3.40.50.1980">
    <property type="entry name" value="Nitrogenase molybdenum iron protein domain"/>
    <property type="match status" value="2"/>
</dbReference>
<evidence type="ECO:0000259" key="4">
    <source>
        <dbReference type="PROSITE" id="PS50983"/>
    </source>
</evidence>
<dbReference type="PROSITE" id="PS50983">
    <property type="entry name" value="FE_B12_PBP"/>
    <property type="match status" value="1"/>
</dbReference>
<dbReference type="AlphaFoldDB" id="W5TLP5"/>
<proteinExistence type="inferred from homology"/>
<feature type="domain" description="Fe/B12 periplasmic-binding" evidence="4">
    <location>
        <begin position="73"/>
        <end position="332"/>
    </location>
</feature>
<dbReference type="PANTHER" id="PTHR30535:SF4">
    <property type="entry name" value="HEMIN-BINDING PERIPLASMIC PROTEIN HMUT"/>
    <property type="match status" value="1"/>
</dbReference>
<evidence type="ECO:0000313" key="5">
    <source>
        <dbReference type="EMBL" id="AHH18161.1"/>
    </source>
</evidence>
<dbReference type="RefSeq" id="WP_025349603.1">
    <property type="nucleotide sequence ID" value="NZ_CP006850.1"/>
</dbReference>
<dbReference type="InterPro" id="IPR050902">
    <property type="entry name" value="ABC_Transporter_SBP"/>
</dbReference>
<comment type="similarity">
    <text evidence="1">Belongs to the bacterial solute-binding protein 8 family.</text>
</comment>
<dbReference type="PROSITE" id="PS51257">
    <property type="entry name" value="PROKAR_LIPOPROTEIN"/>
    <property type="match status" value="1"/>
</dbReference>